<dbReference type="HOGENOM" id="CLU_1106572_0_0_10"/>
<keyword evidence="3" id="KW-1185">Reference proteome</keyword>
<dbReference type="InterPro" id="IPR001623">
    <property type="entry name" value="DnaJ_domain"/>
</dbReference>
<dbReference type="EMBL" id="CP001769">
    <property type="protein sequence ID" value="ADB40112.1"/>
    <property type="molecule type" value="Genomic_DNA"/>
</dbReference>
<proteinExistence type="predicted"/>
<dbReference type="RefSeq" id="WP_012928622.1">
    <property type="nucleotide sequence ID" value="NC_013730.1"/>
</dbReference>
<gene>
    <name evidence="2" type="ordered locus">Slin_4125</name>
</gene>
<reference evidence="2 3" key="1">
    <citation type="journal article" date="2010" name="Stand. Genomic Sci.">
        <title>Complete genome sequence of Spirosoma linguale type strain (1).</title>
        <authorList>
            <person name="Lail K."/>
            <person name="Sikorski J."/>
            <person name="Saunders E."/>
            <person name="Lapidus A."/>
            <person name="Glavina Del Rio T."/>
            <person name="Copeland A."/>
            <person name="Tice H."/>
            <person name="Cheng J.-F."/>
            <person name="Lucas S."/>
            <person name="Nolan M."/>
            <person name="Bruce D."/>
            <person name="Goodwin L."/>
            <person name="Pitluck S."/>
            <person name="Ivanova N."/>
            <person name="Mavromatis K."/>
            <person name="Ovchinnikova G."/>
            <person name="Pati A."/>
            <person name="Chen A."/>
            <person name="Palaniappan K."/>
            <person name="Land M."/>
            <person name="Hauser L."/>
            <person name="Chang Y.-J."/>
            <person name="Jeffries C.D."/>
            <person name="Chain P."/>
            <person name="Brettin T."/>
            <person name="Detter J.C."/>
            <person name="Schuetze A."/>
            <person name="Rohde M."/>
            <person name="Tindall B.J."/>
            <person name="Goeker M."/>
            <person name="Bristow J."/>
            <person name="Eisen J.A."/>
            <person name="Markowitz V."/>
            <person name="Hugenholtz P."/>
            <person name="Kyrpides N.C."/>
            <person name="Klenk H.-P."/>
            <person name="Chen F."/>
        </authorList>
    </citation>
    <scope>NUCLEOTIDE SEQUENCE [LARGE SCALE GENOMIC DNA]</scope>
    <source>
        <strain evidence="3">ATCC 33905 / DSM 74 / LMG 10896 / Claus 1</strain>
    </source>
</reference>
<accession>D2QJR6</accession>
<dbReference type="SUPFAM" id="SSF46565">
    <property type="entry name" value="Chaperone J-domain"/>
    <property type="match status" value="1"/>
</dbReference>
<keyword evidence="2" id="KW-0346">Stress response</keyword>
<dbReference type="eggNOG" id="COG2214">
    <property type="taxonomic scope" value="Bacteria"/>
</dbReference>
<evidence type="ECO:0000313" key="3">
    <source>
        <dbReference type="Proteomes" id="UP000002028"/>
    </source>
</evidence>
<evidence type="ECO:0000256" key="1">
    <source>
        <dbReference type="SAM" id="Coils"/>
    </source>
</evidence>
<protein>
    <submittedName>
        <fullName evidence="2">Heat shock protein DnaJ domain protein</fullName>
    </submittedName>
</protein>
<dbReference type="STRING" id="504472.Slin_4125"/>
<organism evidence="2 3">
    <name type="scientific">Spirosoma linguale (strain ATCC 33905 / DSM 74 / LMG 10896 / Claus 1)</name>
    <dbReference type="NCBI Taxonomy" id="504472"/>
    <lineage>
        <taxon>Bacteria</taxon>
        <taxon>Pseudomonadati</taxon>
        <taxon>Bacteroidota</taxon>
        <taxon>Cytophagia</taxon>
        <taxon>Cytophagales</taxon>
        <taxon>Cytophagaceae</taxon>
        <taxon>Spirosoma</taxon>
    </lineage>
</organism>
<dbReference type="CDD" id="cd06257">
    <property type="entry name" value="DnaJ"/>
    <property type="match status" value="1"/>
</dbReference>
<name>D2QJR6_SPILD</name>
<dbReference type="Proteomes" id="UP000002028">
    <property type="component" value="Chromosome"/>
</dbReference>
<dbReference type="AlphaFoldDB" id="D2QJR6"/>
<dbReference type="KEGG" id="sli:Slin_4125"/>
<dbReference type="InterPro" id="IPR036869">
    <property type="entry name" value="J_dom_sf"/>
</dbReference>
<evidence type="ECO:0000313" key="2">
    <source>
        <dbReference type="EMBL" id="ADB40112.1"/>
    </source>
</evidence>
<keyword evidence="1" id="KW-0175">Coiled coil</keyword>
<dbReference type="Gene3D" id="1.10.287.110">
    <property type="entry name" value="DnaJ domain"/>
    <property type="match status" value="1"/>
</dbReference>
<sequence length="247" mass="28293">MNPLSGLTNSPTSHLQIRLLVADIADLEAERARIQSLIDSYYRRLHHQLGDLMSEIAQLQLQLATRRASQTRRRSDAEAAHSARVRFEQTQHTVQEALANMPTEPDTAVDETELRKLYRQAVAQAHPDLFFNEPDKQKQATAFMAELNEAYERKDLTVVRKLAQQLQDGLLFLDETSLHNDPEALQQLVERLTQRKQALEADIQTLRRQEGYNIMSQSPPEQAVHFDQLQKNLQEHLAILAQSLDTL</sequence>
<feature type="coiled-coil region" evidence="1">
    <location>
        <begin position="17"/>
        <end position="62"/>
    </location>
</feature>